<organism evidence="1 2">
    <name type="scientific">Methanobrevibacter thaueri</name>
    <dbReference type="NCBI Taxonomy" id="190975"/>
    <lineage>
        <taxon>Archaea</taxon>
        <taxon>Methanobacteriati</taxon>
        <taxon>Methanobacteriota</taxon>
        <taxon>Methanomada group</taxon>
        <taxon>Methanobacteria</taxon>
        <taxon>Methanobacteriales</taxon>
        <taxon>Methanobacteriaceae</taxon>
        <taxon>Methanobrevibacter</taxon>
    </lineage>
</organism>
<evidence type="ECO:0000313" key="2">
    <source>
        <dbReference type="Proteomes" id="UP000251717"/>
    </source>
</evidence>
<keyword evidence="2" id="KW-1185">Reference proteome</keyword>
<proteinExistence type="predicted"/>
<evidence type="ECO:0000313" key="1">
    <source>
        <dbReference type="EMBL" id="PWB85503.1"/>
    </source>
</evidence>
<dbReference type="EMBL" id="MZGS01000027">
    <property type="protein sequence ID" value="PWB85503.1"/>
    <property type="molecule type" value="Genomic_DNA"/>
</dbReference>
<protein>
    <submittedName>
        <fullName evidence="1">Uncharacterized protein</fullName>
    </submittedName>
</protein>
<dbReference type="AlphaFoldDB" id="A0A315XKI6"/>
<reference evidence="1 2" key="1">
    <citation type="submission" date="2017-03" db="EMBL/GenBank/DDBJ databases">
        <title>Genome sequence of Methanobrevibacter thaueri.</title>
        <authorList>
            <person name="Poehlein A."/>
            <person name="Seedorf H."/>
            <person name="Daniel R."/>
        </authorList>
    </citation>
    <scope>NUCLEOTIDE SEQUENCE [LARGE SCALE GENOMIC DNA]</scope>
    <source>
        <strain evidence="1 2">DSM 11995</strain>
    </source>
</reference>
<dbReference type="Proteomes" id="UP000251717">
    <property type="component" value="Unassembled WGS sequence"/>
</dbReference>
<name>A0A315XKI6_9EURY</name>
<gene>
    <name evidence="1" type="ORF">MBBTH_17670</name>
</gene>
<comment type="caution">
    <text evidence="1">The sequence shown here is derived from an EMBL/GenBank/DDBJ whole genome shotgun (WGS) entry which is preliminary data.</text>
</comment>
<dbReference type="RefSeq" id="WP_243409789.1">
    <property type="nucleotide sequence ID" value="NZ_MZGS01000027.1"/>
</dbReference>
<accession>A0A315XKI6</accession>
<sequence>MDLMFNISGLAETEKEFTTSKRDVLKYLKLIGVDSRFISYTPEKIYINNLRFSKFSRKREATFNKQFPEIKVVRNKLFQKICAKSSKHMALEIKPNSRILMPEDNFMIEILMEPYTRKYGVELVHDGEYDLKVNPIILDDEVNNIFESIFEGDGLNFRRDDNEIYPLANVSLEWINSFLEMDGQKGLDCENKNELANSFSEFLEDVAPQYKENVVKASEYIEKKLEAEK</sequence>